<accession>A0A835SB66</accession>
<feature type="compositionally biased region" description="Gly residues" evidence="1">
    <location>
        <begin position="237"/>
        <end position="250"/>
    </location>
</feature>
<dbReference type="InterPro" id="IPR013536">
    <property type="entry name" value="WLM_dom"/>
</dbReference>
<dbReference type="OrthoDB" id="261960at2759"/>
<feature type="domain" description="WLM" evidence="2">
    <location>
        <begin position="1"/>
        <end position="150"/>
    </location>
</feature>
<dbReference type="Pfam" id="PF08325">
    <property type="entry name" value="WLM"/>
    <property type="match status" value="1"/>
</dbReference>
<feature type="compositionally biased region" description="Low complexity" evidence="1">
    <location>
        <begin position="221"/>
        <end position="236"/>
    </location>
</feature>
<evidence type="ECO:0000259" key="2">
    <source>
        <dbReference type="PROSITE" id="PS51397"/>
    </source>
</evidence>
<evidence type="ECO:0000313" key="4">
    <source>
        <dbReference type="Proteomes" id="UP000613740"/>
    </source>
</evidence>
<gene>
    <name evidence="3" type="ORF">HYH02_015228</name>
</gene>
<dbReference type="EMBL" id="JAEHOD010000129">
    <property type="protein sequence ID" value="KAG2424072.1"/>
    <property type="molecule type" value="Genomic_DNA"/>
</dbReference>
<evidence type="ECO:0000313" key="3">
    <source>
        <dbReference type="EMBL" id="KAG2424072.1"/>
    </source>
</evidence>
<keyword evidence="4" id="KW-1185">Reference proteome</keyword>
<dbReference type="GO" id="GO:0006281">
    <property type="term" value="P:DNA repair"/>
    <property type="evidence" value="ECO:0007669"/>
    <property type="project" value="TreeGrafter"/>
</dbReference>
<protein>
    <recommendedName>
        <fullName evidence="2">WLM domain-containing protein</fullName>
    </recommendedName>
</protein>
<feature type="region of interest" description="Disordered" evidence="1">
    <location>
        <begin position="213"/>
        <end position="261"/>
    </location>
</feature>
<reference evidence="3" key="1">
    <citation type="journal article" date="2020" name="bioRxiv">
        <title>Comparative genomics of Chlamydomonas.</title>
        <authorList>
            <person name="Craig R.J."/>
            <person name="Hasan A.R."/>
            <person name="Ness R.W."/>
            <person name="Keightley P.D."/>
        </authorList>
    </citation>
    <scope>NUCLEOTIDE SEQUENCE</scope>
    <source>
        <strain evidence="3">CCAP 11/173</strain>
    </source>
</reference>
<proteinExistence type="predicted"/>
<dbReference type="GO" id="GO:0008237">
    <property type="term" value="F:metallopeptidase activity"/>
    <property type="evidence" value="ECO:0007669"/>
    <property type="project" value="TreeGrafter"/>
</dbReference>
<dbReference type="PANTHER" id="PTHR46622">
    <property type="entry name" value="DNA-DEPENDENT METALLOPROTEASE WSS1"/>
    <property type="match status" value="1"/>
</dbReference>
<dbReference type="PANTHER" id="PTHR46622:SF1">
    <property type="entry name" value="DNA-DEPENDENT METALLOPROTEASE WSS1"/>
    <property type="match status" value="1"/>
</dbReference>
<dbReference type="PROSITE" id="PS51397">
    <property type="entry name" value="WLM"/>
    <property type="match status" value="1"/>
</dbReference>
<comment type="caution">
    <text evidence="3">The sequence shown here is derived from an EMBL/GenBank/DDBJ whole genome shotgun (WGS) entry which is preliminary data.</text>
</comment>
<name>A0A835SB66_9CHLO</name>
<organism evidence="3 4">
    <name type="scientific">Chlamydomonas schloesseri</name>
    <dbReference type="NCBI Taxonomy" id="2026947"/>
    <lineage>
        <taxon>Eukaryota</taxon>
        <taxon>Viridiplantae</taxon>
        <taxon>Chlorophyta</taxon>
        <taxon>core chlorophytes</taxon>
        <taxon>Chlorophyceae</taxon>
        <taxon>CS clade</taxon>
        <taxon>Chlamydomonadales</taxon>
        <taxon>Chlamydomonadaceae</taxon>
        <taxon>Chlamydomonas</taxon>
    </lineage>
</organism>
<sequence>MLRQVAHQVQPIMRRREWTVPLLSEFFPAQTNLLGLNVGGGGGCTREVKVRLRPARDPDSFLPYESVLHTMLHELVHNVRAPHDKAFYKLLDEITAECEELMAKGVGGTGVGFDGPSCGRLGSHSFIPQHNPHPASLRDVALRAAEERVKRQRIMPIGPQRLGGGGTGTDQHYKTPAAAAAAAAERRCNDNRWCPCERVANALGRAVTAAQQKRAEFNQEQHAQQQSLLGSASGQGAASGGKGGPPGAGVGTSSSGRRQGLSRAAGLEAAGVVTGGAITAGAGGNTHSRGHSLSSSAEGDSGLDLAGVEADLVATGKLRVAVA</sequence>
<dbReference type="Proteomes" id="UP000613740">
    <property type="component" value="Unassembled WGS sequence"/>
</dbReference>
<dbReference type="GO" id="GO:0005634">
    <property type="term" value="C:nucleus"/>
    <property type="evidence" value="ECO:0007669"/>
    <property type="project" value="TreeGrafter"/>
</dbReference>
<dbReference type="InterPro" id="IPR053000">
    <property type="entry name" value="WSS1-like_metalloprotease"/>
</dbReference>
<dbReference type="AlphaFoldDB" id="A0A835SB66"/>
<evidence type="ECO:0000256" key="1">
    <source>
        <dbReference type="SAM" id="MobiDB-lite"/>
    </source>
</evidence>